<feature type="transmembrane region" description="Helical" evidence="1">
    <location>
        <begin position="78"/>
        <end position="96"/>
    </location>
</feature>
<keyword evidence="1" id="KW-0472">Membrane</keyword>
<dbReference type="Proteomes" id="UP001161247">
    <property type="component" value="Chromosome 2"/>
</dbReference>
<accession>A0AAV1CG64</accession>
<evidence type="ECO:0000256" key="1">
    <source>
        <dbReference type="SAM" id="Phobius"/>
    </source>
</evidence>
<keyword evidence="1" id="KW-0812">Transmembrane</keyword>
<organism evidence="2 3">
    <name type="scientific">Oldenlandia corymbosa var. corymbosa</name>
    <dbReference type="NCBI Taxonomy" id="529605"/>
    <lineage>
        <taxon>Eukaryota</taxon>
        <taxon>Viridiplantae</taxon>
        <taxon>Streptophyta</taxon>
        <taxon>Embryophyta</taxon>
        <taxon>Tracheophyta</taxon>
        <taxon>Spermatophyta</taxon>
        <taxon>Magnoliopsida</taxon>
        <taxon>eudicotyledons</taxon>
        <taxon>Gunneridae</taxon>
        <taxon>Pentapetalae</taxon>
        <taxon>asterids</taxon>
        <taxon>lamiids</taxon>
        <taxon>Gentianales</taxon>
        <taxon>Rubiaceae</taxon>
        <taxon>Rubioideae</taxon>
        <taxon>Spermacoceae</taxon>
        <taxon>Hedyotis-Oldenlandia complex</taxon>
        <taxon>Oldenlandia</taxon>
    </lineage>
</organism>
<proteinExistence type="predicted"/>
<sequence>MESKLQAVVIHVRRTDMDWTQLSLGRDLFMGLHPTLTQLAYYISICINRGVGPRLFPFRYGGRSLPPMCRLFDWRHRLQIAASTVSFGLAAFSGVPCSFLHVSAYYLFTASSLALFTAPSWCKSDTRERFALVNLEDKASMWVVSGLNGY</sequence>
<dbReference type="AlphaFoldDB" id="A0AAV1CG64"/>
<evidence type="ECO:0000313" key="2">
    <source>
        <dbReference type="EMBL" id="CAI9094028.1"/>
    </source>
</evidence>
<name>A0AAV1CG64_OLDCO</name>
<dbReference type="EMBL" id="OX459119">
    <property type="protein sequence ID" value="CAI9094028.1"/>
    <property type="molecule type" value="Genomic_DNA"/>
</dbReference>
<evidence type="ECO:0000313" key="3">
    <source>
        <dbReference type="Proteomes" id="UP001161247"/>
    </source>
</evidence>
<reference evidence="2" key="1">
    <citation type="submission" date="2023-03" db="EMBL/GenBank/DDBJ databases">
        <authorList>
            <person name="Julca I."/>
        </authorList>
    </citation>
    <scope>NUCLEOTIDE SEQUENCE</scope>
</reference>
<protein>
    <submittedName>
        <fullName evidence="2">OLC1v1029671C1</fullName>
    </submittedName>
</protein>
<keyword evidence="3" id="KW-1185">Reference proteome</keyword>
<keyword evidence="1" id="KW-1133">Transmembrane helix</keyword>
<gene>
    <name evidence="2" type="ORF">OLC1_LOCUS5300</name>
</gene>